<accession>A0ABS9MLN1</accession>
<dbReference type="RefSeq" id="WP_237967084.1">
    <property type="nucleotide sequence ID" value="NZ_JAKNHQ010000019.1"/>
</dbReference>
<protein>
    <submittedName>
        <fullName evidence="1">Uncharacterized protein</fullName>
    </submittedName>
</protein>
<dbReference type="Proteomes" id="UP001298681">
    <property type="component" value="Unassembled WGS sequence"/>
</dbReference>
<proteinExistence type="predicted"/>
<reference evidence="1 2" key="1">
    <citation type="submission" date="2022-01" db="EMBL/GenBank/DDBJ databases">
        <title>Collection of gut derived symbiotic bacterial strains cultured from healthy donors.</title>
        <authorList>
            <person name="Lin H."/>
            <person name="Kohout C."/>
            <person name="Waligurski E."/>
            <person name="Pamer E.G."/>
        </authorList>
    </citation>
    <scope>NUCLEOTIDE SEQUENCE [LARGE SCALE GENOMIC DNA]</scope>
    <source>
        <strain evidence="1 2">DFI.7.58</strain>
    </source>
</reference>
<evidence type="ECO:0000313" key="1">
    <source>
        <dbReference type="EMBL" id="MCG4611626.1"/>
    </source>
</evidence>
<evidence type="ECO:0000313" key="2">
    <source>
        <dbReference type="Proteomes" id="UP001298681"/>
    </source>
</evidence>
<sequence length="61" mass="6565">MDDCERLGMAARGVPGKRARARPYPVLRIKSHTNSRTGGWIPKKVLAHGMAYTAAACKIAG</sequence>
<keyword evidence="2" id="KW-1185">Reference proteome</keyword>
<dbReference type="EMBL" id="JAKNHQ010000019">
    <property type="protein sequence ID" value="MCG4611626.1"/>
    <property type="molecule type" value="Genomic_DNA"/>
</dbReference>
<gene>
    <name evidence="1" type="ORF">L0P57_11890</name>
</gene>
<name>A0ABS9MLN1_9FIRM</name>
<comment type="caution">
    <text evidence="1">The sequence shown here is derived from an EMBL/GenBank/DDBJ whole genome shotgun (WGS) entry which is preliminary data.</text>
</comment>
<organism evidence="1 2">
    <name type="scientific">Anaeromassilibacillus senegalensis</name>
    <dbReference type="NCBI Taxonomy" id="1673717"/>
    <lineage>
        <taxon>Bacteria</taxon>
        <taxon>Bacillati</taxon>
        <taxon>Bacillota</taxon>
        <taxon>Clostridia</taxon>
        <taxon>Eubacteriales</taxon>
        <taxon>Acutalibacteraceae</taxon>
        <taxon>Anaeromassilibacillus</taxon>
    </lineage>
</organism>